<organism evidence="12 13">
    <name type="scientific">Stichopus japonicus</name>
    <name type="common">Sea cucumber</name>
    <dbReference type="NCBI Taxonomy" id="307972"/>
    <lineage>
        <taxon>Eukaryota</taxon>
        <taxon>Metazoa</taxon>
        <taxon>Echinodermata</taxon>
        <taxon>Eleutherozoa</taxon>
        <taxon>Echinozoa</taxon>
        <taxon>Holothuroidea</taxon>
        <taxon>Aspidochirotacea</taxon>
        <taxon>Aspidochirotida</taxon>
        <taxon>Stichopodidae</taxon>
        <taxon>Apostichopus</taxon>
    </lineage>
</organism>
<dbReference type="InterPro" id="IPR040221">
    <property type="entry name" value="CDCA7/CDA7L"/>
</dbReference>
<reference evidence="12 13" key="1">
    <citation type="journal article" date="2017" name="PLoS Biol.">
        <title>The sea cucumber genome provides insights into morphological evolution and visceral regeneration.</title>
        <authorList>
            <person name="Zhang X."/>
            <person name="Sun L."/>
            <person name="Yuan J."/>
            <person name="Sun Y."/>
            <person name="Gao Y."/>
            <person name="Zhang L."/>
            <person name="Li S."/>
            <person name="Dai H."/>
            <person name="Hamel J.F."/>
            <person name="Liu C."/>
            <person name="Yu Y."/>
            <person name="Liu S."/>
            <person name="Lin W."/>
            <person name="Guo K."/>
            <person name="Jin S."/>
            <person name="Xu P."/>
            <person name="Storey K.B."/>
            <person name="Huan P."/>
            <person name="Zhang T."/>
            <person name="Zhou Y."/>
            <person name="Zhang J."/>
            <person name="Lin C."/>
            <person name="Li X."/>
            <person name="Xing L."/>
            <person name="Huo D."/>
            <person name="Sun M."/>
            <person name="Wang L."/>
            <person name="Mercier A."/>
            <person name="Li F."/>
            <person name="Yang H."/>
            <person name="Xiang J."/>
        </authorList>
    </citation>
    <scope>NUCLEOTIDE SEQUENCE [LARGE SCALE GENOMIC DNA]</scope>
    <source>
        <strain evidence="12">Shaxun</strain>
        <tissue evidence="12">Muscle</tissue>
    </source>
</reference>
<feature type="compositionally biased region" description="Acidic residues" evidence="10">
    <location>
        <begin position="155"/>
        <end position="173"/>
    </location>
</feature>
<sequence>MAAELFKNSAIFKDILKECSYEERRQKNIQENKAVLQKLLADIQHLPSVPLFNAGKKKEQRSPKAKKSIDSAYTPRKNPSRRARPGQLPDSAVRRSRRLTIKKRRELDQDVFPLRRGEKLVIKFGPSRKRKLSASDGDSDTDSLDYEELEVFEDEVEPDDLDDLQSSESEDNSEFAPTPTKKRRKFHAPQIYQHRSPEDITQVELDMVAEGVRDKTYNQELGTSCHQCRQKTLDMKTICRSSTCRGVRGQFCGPCLRNRYGEDAKHALLDPDWTCPPCRGICNCSFCRKKAGRHATGILIHLAKERGYHSVREYLDSLAK</sequence>
<evidence type="ECO:0000259" key="11">
    <source>
        <dbReference type="Pfam" id="PF10497"/>
    </source>
</evidence>
<dbReference type="Proteomes" id="UP000230750">
    <property type="component" value="Unassembled WGS sequence"/>
</dbReference>
<keyword evidence="7" id="KW-0805">Transcription regulation</keyword>
<keyword evidence="8" id="KW-0804">Transcription</keyword>
<comment type="caution">
    <text evidence="12">The sequence shown here is derived from an EMBL/GenBank/DDBJ whole genome shotgun (WGS) entry which is preliminary data.</text>
</comment>
<dbReference type="GO" id="GO:0051301">
    <property type="term" value="P:cell division"/>
    <property type="evidence" value="ECO:0007669"/>
    <property type="project" value="UniProtKB-KW"/>
</dbReference>
<evidence type="ECO:0000256" key="2">
    <source>
        <dbReference type="ARBA" id="ARBA00004496"/>
    </source>
</evidence>
<evidence type="ECO:0000256" key="8">
    <source>
        <dbReference type="ARBA" id="ARBA00023163"/>
    </source>
</evidence>
<dbReference type="OrthoDB" id="298344at2759"/>
<evidence type="ECO:0000256" key="9">
    <source>
        <dbReference type="ARBA" id="ARBA00023242"/>
    </source>
</evidence>
<dbReference type="GO" id="GO:0006355">
    <property type="term" value="P:regulation of DNA-templated transcription"/>
    <property type="evidence" value="ECO:0007669"/>
    <property type="project" value="InterPro"/>
</dbReference>
<evidence type="ECO:0000256" key="10">
    <source>
        <dbReference type="SAM" id="MobiDB-lite"/>
    </source>
</evidence>
<keyword evidence="6" id="KW-0832">Ubl conjugation</keyword>
<dbReference type="AlphaFoldDB" id="A0A2G8K695"/>
<dbReference type="InterPro" id="IPR018866">
    <property type="entry name" value="Znf-4CXXC_R1"/>
</dbReference>
<evidence type="ECO:0000256" key="1">
    <source>
        <dbReference type="ARBA" id="ARBA00004123"/>
    </source>
</evidence>
<feature type="region of interest" description="Disordered" evidence="10">
    <location>
        <begin position="51"/>
        <end position="100"/>
    </location>
</feature>
<dbReference type="GO" id="GO:0005634">
    <property type="term" value="C:nucleus"/>
    <property type="evidence" value="ECO:0007669"/>
    <property type="project" value="UniProtKB-SubCell"/>
</dbReference>
<evidence type="ECO:0000256" key="6">
    <source>
        <dbReference type="ARBA" id="ARBA00022843"/>
    </source>
</evidence>
<keyword evidence="9" id="KW-0539">Nucleus</keyword>
<keyword evidence="13" id="KW-1185">Reference proteome</keyword>
<proteinExistence type="predicted"/>
<accession>A0A2G8K695</accession>
<keyword evidence="4" id="KW-1017">Isopeptide bond</keyword>
<gene>
    <name evidence="12" type="ORF">BSL78_19628</name>
</gene>
<keyword evidence="12" id="KW-0131">Cell cycle</keyword>
<keyword evidence="5" id="KW-0597">Phosphoprotein</keyword>
<dbReference type="Pfam" id="PF10497">
    <property type="entry name" value="zf-4CXXC_R1"/>
    <property type="match status" value="1"/>
</dbReference>
<feature type="region of interest" description="Disordered" evidence="10">
    <location>
        <begin position="155"/>
        <end position="188"/>
    </location>
</feature>
<dbReference type="EMBL" id="MRZV01000843">
    <property type="protein sequence ID" value="PIK43530.1"/>
    <property type="molecule type" value="Genomic_DNA"/>
</dbReference>
<feature type="domain" description="Zinc-finger" evidence="11">
    <location>
        <begin position="217"/>
        <end position="315"/>
    </location>
</feature>
<dbReference type="GO" id="GO:0005737">
    <property type="term" value="C:cytoplasm"/>
    <property type="evidence" value="ECO:0007669"/>
    <property type="project" value="UniProtKB-SubCell"/>
</dbReference>
<evidence type="ECO:0000313" key="12">
    <source>
        <dbReference type="EMBL" id="PIK43530.1"/>
    </source>
</evidence>
<evidence type="ECO:0000256" key="4">
    <source>
        <dbReference type="ARBA" id="ARBA00022499"/>
    </source>
</evidence>
<name>A0A2G8K695_STIJA</name>
<evidence type="ECO:0000313" key="13">
    <source>
        <dbReference type="Proteomes" id="UP000230750"/>
    </source>
</evidence>
<comment type="subcellular location">
    <subcellularLocation>
        <location evidence="2">Cytoplasm</location>
    </subcellularLocation>
    <subcellularLocation>
        <location evidence="1">Nucleus</location>
    </subcellularLocation>
</comment>
<keyword evidence="3" id="KW-0963">Cytoplasm</keyword>
<evidence type="ECO:0000256" key="3">
    <source>
        <dbReference type="ARBA" id="ARBA00022490"/>
    </source>
</evidence>
<evidence type="ECO:0000256" key="5">
    <source>
        <dbReference type="ARBA" id="ARBA00022553"/>
    </source>
</evidence>
<protein>
    <submittedName>
        <fullName evidence="12">Putative cell division cycle-associated protein 7</fullName>
    </submittedName>
</protein>
<dbReference type="PANTHER" id="PTHR31169:SF8">
    <property type="entry name" value="ZINC-FINGER DOMAIN OF MONOAMINE-OXIDASE A REPRESSOR R1 PROTEIN"/>
    <property type="match status" value="1"/>
</dbReference>
<evidence type="ECO:0000256" key="7">
    <source>
        <dbReference type="ARBA" id="ARBA00023015"/>
    </source>
</evidence>
<dbReference type="PANTHER" id="PTHR31169">
    <property type="entry name" value="OS05G0300700 PROTEIN"/>
    <property type="match status" value="1"/>
</dbReference>
<keyword evidence="12" id="KW-0132">Cell division</keyword>